<dbReference type="EMBL" id="LNZH02000211">
    <property type="protein sequence ID" value="OCB85230.1"/>
    <property type="molecule type" value="Genomic_DNA"/>
</dbReference>
<dbReference type="Proteomes" id="UP000757232">
    <property type="component" value="Unassembled WGS sequence"/>
</dbReference>
<protein>
    <submittedName>
        <fullName evidence="1">Uncharacterized protein</fullName>
    </submittedName>
</protein>
<evidence type="ECO:0000313" key="1">
    <source>
        <dbReference type="EMBL" id="OCB85230.1"/>
    </source>
</evidence>
<proteinExistence type="predicted"/>
<gene>
    <name evidence="1" type="ORF">A7U60_g7857</name>
</gene>
<sequence length="109" mass="12106">MLISAVEASRIKASCARHSRCRAVPPFPPFSQLIDRHAAQITGLASHAKEDRKPKILTGEIHRASGNKLEEARAALDLFRSYEDSWEDDIRGGTWPSALPPTAFSQFFT</sequence>
<reference evidence="1" key="1">
    <citation type="submission" date="2016-06" db="EMBL/GenBank/DDBJ databases">
        <title>Draft Genome sequence of the fungus Inonotus baumii.</title>
        <authorList>
            <person name="Zhu H."/>
            <person name="Lin W."/>
        </authorList>
    </citation>
    <scope>NUCLEOTIDE SEQUENCE</scope>
    <source>
        <strain evidence="1">821</strain>
    </source>
</reference>
<dbReference type="AlphaFoldDB" id="A0A9Q5MZL6"/>
<dbReference type="OrthoDB" id="8191639at2759"/>
<accession>A0A9Q5MZL6</accession>
<evidence type="ECO:0000313" key="2">
    <source>
        <dbReference type="Proteomes" id="UP000757232"/>
    </source>
</evidence>
<name>A0A9Q5MZL6_SANBA</name>
<organism evidence="1 2">
    <name type="scientific">Sanghuangporus baumii</name>
    <name type="common">Phellinus baumii</name>
    <dbReference type="NCBI Taxonomy" id="108892"/>
    <lineage>
        <taxon>Eukaryota</taxon>
        <taxon>Fungi</taxon>
        <taxon>Dikarya</taxon>
        <taxon>Basidiomycota</taxon>
        <taxon>Agaricomycotina</taxon>
        <taxon>Agaricomycetes</taxon>
        <taxon>Hymenochaetales</taxon>
        <taxon>Hymenochaetaceae</taxon>
        <taxon>Sanghuangporus</taxon>
    </lineage>
</organism>
<keyword evidence="2" id="KW-1185">Reference proteome</keyword>
<comment type="caution">
    <text evidence="1">The sequence shown here is derived from an EMBL/GenBank/DDBJ whole genome shotgun (WGS) entry which is preliminary data.</text>
</comment>